<comment type="caution">
    <text evidence="2">The sequence shown here is derived from an EMBL/GenBank/DDBJ whole genome shotgun (WGS) entry which is preliminary data.</text>
</comment>
<dbReference type="Proteomes" id="UP000789901">
    <property type="component" value="Unassembled WGS sequence"/>
</dbReference>
<evidence type="ECO:0000313" key="2">
    <source>
        <dbReference type="EMBL" id="CAG8640982.1"/>
    </source>
</evidence>
<sequence>MTELFKRSQNYYIRSVTQAYNKDSKQDKEEEKWDNMNSLP</sequence>
<feature type="compositionally biased region" description="Basic and acidic residues" evidence="1">
    <location>
        <begin position="22"/>
        <end position="34"/>
    </location>
</feature>
<name>A0ABN7UNN3_GIGMA</name>
<organism evidence="2 3">
    <name type="scientific">Gigaspora margarita</name>
    <dbReference type="NCBI Taxonomy" id="4874"/>
    <lineage>
        <taxon>Eukaryota</taxon>
        <taxon>Fungi</taxon>
        <taxon>Fungi incertae sedis</taxon>
        <taxon>Mucoromycota</taxon>
        <taxon>Glomeromycotina</taxon>
        <taxon>Glomeromycetes</taxon>
        <taxon>Diversisporales</taxon>
        <taxon>Gigasporaceae</taxon>
        <taxon>Gigaspora</taxon>
    </lineage>
</organism>
<proteinExistence type="predicted"/>
<evidence type="ECO:0000313" key="3">
    <source>
        <dbReference type="Proteomes" id="UP000789901"/>
    </source>
</evidence>
<evidence type="ECO:0000256" key="1">
    <source>
        <dbReference type="SAM" id="MobiDB-lite"/>
    </source>
</evidence>
<gene>
    <name evidence="2" type="ORF">GMARGA_LOCUS8841</name>
</gene>
<keyword evidence="3" id="KW-1185">Reference proteome</keyword>
<dbReference type="EMBL" id="CAJVQB010004617">
    <property type="protein sequence ID" value="CAG8640982.1"/>
    <property type="molecule type" value="Genomic_DNA"/>
</dbReference>
<protein>
    <submittedName>
        <fullName evidence="2">13716_t:CDS:1</fullName>
    </submittedName>
</protein>
<accession>A0ABN7UNN3</accession>
<feature type="non-terminal residue" evidence="2">
    <location>
        <position position="40"/>
    </location>
</feature>
<reference evidence="2 3" key="1">
    <citation type="submission" date="2021-06" db="EMBL/GenBank/DDBJ databases">
        <authorList>
            <person name="Kallberg Y."/>
            <person name="Tangrot J."/>
            <person name="Rosling A."/>
        </authorList>
    </citation>
    <scope>NUCLEOTIDE SEQUENCE [LARGE SCALE GENOMIC DNA]</scope>
    <source>
        <strain evidence="2 3">120-4 pot B 10/14</strain>
    </source>
</reference>
<feature type="region of interest" description="Disordered" evidence="1">
    <location>
        <begin position="20"/>
        <end position="40"/>
    </location>
</feature>